<name>A0AAV9JWE7_9PEZI</name>
<evidence type="ECO:0000256" key="1">
    <source>
        <dbReference type="ARBA" id="ARBA00005964"/>
    </source>
</evidence>
<dbReference type="Proteomes" id="UP001324427">
    <property type="component" value="Unassembled WGS sequence"/>
</dbReference>
<dbReference type="AlphaFoldDB" id="A0AAV9JWE7"/>
<dbReference type="Gene3D" id="3.40.50.1820">
    <property type="entry name" value="alpha/beta hydrolase"/>
    <property type="match status" value="1"/>
</dbReference>
<evidence type="ECO:0000256" key="2">
    <source>
        <dbReference type="ARBA" id="ARBA00022801"/>
    </source>
</evidence>
<accession>A0AAV9JWE7</accession>
<protein>
    <recommendedName>
        <fullName evidence="3">Carboxylic ester hydrolase</fullName>
        <ecNumber evidence="3">3.1.1.-</ecNumber>
    </recommendedName>
</protein>
<organism evidence="5 6">
    <name type="scientific">Oleoguttula mirabilis</name>
    <dbReference type="NCBI Taxonomy" id="1507867"/>
    <lineage>
        <taxon>Eukaryota</taxon>
        <taxon>Fungi</taxon>
        <taxon>Dikarya</taxon>
        <taxon>Ascomycota</taxon>
        <taxon>Pezizomycotina</taxon>
        <taxon>Dothideomycetes</taxon>
        <taxon>Dothideomycetidae</taxon>
        <taxon>Mycosphaerellales</taxon>
        <taxon>Teratosphaeriaceae</taxon>
        <taxon>Oleoguttula</taxon>
    </lineage>
</organism>
<dbReference type="InterPro" id="IPR002018">
    <property type="entry name" value="CarbesteraseB"/>
</dbReference>
<evidence type="ECO:0000259" key="4">
    <source>
        <dbReference type="Pfam" id="PF00135"/>
    </source>
</evidence>
<keyword evidence="6" id="KW-1185">Reference proteome</keyword>
<dbReference type="InterPro" id="IPR050309">
    <property type="entry name" value="Type-B_Carboxylest/Lipase"/>
</dbReference>
<dbReference type="Pfam" id="PF00135">
    <property type="entry name" value="COesterase"/>
    <property type="match status" value="1"/>
</dbReference>
<proteinExistence type="inferred from homology"/>
<comment type="caution">
    <text evidence="5">The sequence shown here is derived from an EMBL/GenBank/DDBJ whole genome shotgun (WGS) entry which is preliminary data.</text>
</comment>
<dbReference type="GO" id="GO:0016787">
    <property type="term" value="F:hydrolase activity"/>
    <property type="evidence" value="ECO:0007669"/>
    <property type="project" value="UniProtKB-KW"/>
</dbReference>
<dbReference type="EMBL" id="JAVFHQ010000004">
    <property type="protein sequence ID" value="KAK4549351.1"/>
    <property type="molecule type" value="Genomic_DNA"/>
</dbReference>
<gene>
    <name evidence="5" type="ORF">LTR36_006348</name>
</gene>
<dbReference type="PANTHER" id="PTHR11559">
    <property type="entry name" value="CARBOXYLESTERASE"/>
    <property type="match status" value="1"/>
</dbReference>
<keyword evidence="2 3" id="KW-0378">Hydrolase</keyword>
<dbReference type="SUPFAM" id="SSF53474">
    <property type="entry name" value="alpha/beta-Hydrolases"/>
    <property type="match status" value="1"/>
</dbReference>
<dbReference type="InterPro" id="IPR019826">
    <property type="entry name" value="Carboxylesterase_B_AS"/>
</dbReference>
<feature type="domain" description="Carboxylesterase type B" evidence="4">
    <location>
        <begin position="12"/>
        <end position="420"/>
    </location>
</feature>
<evidence type="ECO:0000313" key="5">
    <source>
        <dbReference type="EMBL" id="KAK4549351.1"/>
    </source>
</evidence>
<sequence>MESSTAALGESFVWIHGGGYGGGQGNQDIGNITAINNDSFVSVVIQYRLGAFGFLSSDEVHAFGDANGGLLDQHFSLRWVQQHIWKFGGDPKRVTIAGESAGAGSVMLQAMAYGGTLGASLFENVIAASPYLPMQYQYNGWQPSQSYYAFAQAVGCFPGRAYGNTSTTVLDCLRQAPTLVLQNASAHVGASGTWGTWAFTPVTDGDFIRERPSQQLTGGKVNGQRVFSGQNANEGAAFVIPNITTDADFEAWLRLEYPLLTSGDIDSVLNTYYPAANLSTSPYATCGDCGGATVVNVGSSAVGPQQRALNLYSETTFICPSYWLAEAYSPSAGKQAYKYQYSIPAAQHGADLYAEGLRAETANVSPEFYEAFTTMWGHFITRDDPSISSALANGNGSTAVNAASDWPLFTRDGQDAYSMLNLNETGGVPYSAHVVAWPVQNSTQYKEPGLRSNISTVNAYTWEGGRGARCDFWQSVGARVPE</sequence>
<evidence type="ECO:0000313" key="6">
    <source>
        <dbReference type="Proteomes" id="UP001324427"/>
    </source>
</evidence>
<comment type="similarity">
    <text evidence="1 3">Belongs to the type-B carboxylesterase/lipase family.</text>
</comment>
<reference evidence="5 6" key="1">
    <citation type="submission" date="2021-11" db="EMBL/GenBank/DDBJ databases">
        <title>Black yeast isolated from Biological Soil Crust.</title>
        <authorList>
            <person name="Kurbessoian T."/>
        </authorList>
    </citation>
    <scope>NUCLEOTIDE SEQUENCE [LARGE SCALE GENOMIC DNA]</scope>
    <source>
        <strain evidence="5 6">CCFEE 5522</strain>
    </source>
</reference>
<dbReference type="PROSITE" id="PS00122">
    <property type="entry name" value="CARBOXYLESTERASE_B_1"/>
    <property type="match status" value="1"/>
</dbReference>
<evidence type="ECO:0000256" key="3">
    <source>
        <dbReference type="RuleBase" id="RU361235"/>
    </source>
</evidence>
<dbReference type="EC" id="3.1.1.-" evidence="3"/>
<dbReference type="InterPro" id="IPR029058">
    <property type="entry name" value="AB_hydrolase_fold"/>
</dbReference>